<proteinExistence type="predicted"/>
<dbReference type="InterPro" id="IPR009057">
    <property type="entry name" value="Homeodomain-like_sf"/>
</dbReference>
<feature type="region of interest" description="Disordered" evidence="3">
    <location>
        <begin position="1"/>
        <end position="20"/>
    </location>
</feature>
<keyword evidence="6" id="KW-1185">Reference proteome</keyword>
<dbReference type="RefSeq" id="WP_184752929.1">
    <property type="nucleotide sequence ID" value="NZ_BAABEK010000021.1"/>
</dbReference>
<evidence type="ECO:0000256" key="1">
    <source>
        <dbReference type="ARBA" id="ARBA00023125"/>
    </source>
</evidence>
<dbReference type="AlphaFoldDB" id="A0A7W7RQP2"/>
<organism evidence="5 6">
    <name type="scientific">Streptosporangium album</name>
    <dbReference type="NCBI Taxonomy" id="47479"/>
    <lineage>
        <taxon>Bacteria</taxon>
        <taxon>Bacillati</taxon>
        <taxon>Actinomycetota</taxon>
        <taxon>Actinomycetes</taxon>
        <taxon>Streptosporangiales</taxon>
        <taxon>Streptosporangiaceae</taxon>
        <taxon>Streptosporangium</taxon>
    </lineage>
</organism>
<dbReference type="Pfam" id="PF17926">
    <property type="entry name" value="TetR_C_21"/>
    <property type="match status" value="1"/>
</dbReference>
<evidence type="ECO:0000313" key="5">
    <source>
        <dbReference type="EMBL" id="MBB4936411.1"/>
    </source>
</evidence>
<sequence length="205" mass="23028">MDKSPRRAPAERRRDPERTRERIMAAAKAEFSAKGFAGARVSEIAARAGVNKQLISYYFGGKEGLYHELTGDWQRRERAADVTSLPLAELVPYYVTATVRDRDLARILIWEGLEDRGGENPDLVEDMRRNLEGLRERQRAGEFPEDLDPAHLLLMLFSAASAGAVFPQLVRAICGEDPASEEFAGRYGEQLSRLLRHLQNSPDTS</sequence>
<reference evidence="5 6" key="1">
    <citation type="submission" date="2020-08" db="EMBL/GenBank/DDBJ databases">
        <title>Sequencing the genomes of 1000 actinobacteria strains.</title>
        <authorList>
            <person name="Klenk H.-P."/>
        </authorList>
    </citation>
    <scope>NUCLEOTIDE SEQUENCE [LARGE SCALE GENOMIC DNA]</scope>
    <source>
        <strain evidence="5 6">DSM 43023</strain>
    </source>
</reference>
<accession>A0A7W7RQP2</accession>
<evidence type="ECO:0000256" key="3">
    <source>
        <dbReference type="SAM" id="MobiDB-lite"/>
    </source>
</evidence>
<protein>
    <submittedName>
        <fullName evidence="5">AcrR family transcriptional regulator</fullName>
    </submittedName>
</protein>
<dbReference type="GO" id="GO:0006355">
    <property type="term" value="P:regulation of DNA-templated transcription"/>
    <property type="evidence" value="ECO:0007669"/>
    <property type="project" value="UniProtKB-ARBA"/>
</dbReference>
<dbReference type="InterPro" id="IPR036271">
    <property type="entry name" value="Tet_transcr_reg_TetR-rel_C_sf"/>
</dbReference>
<name>A0A7W7RQP2_9ACTN</name>
<dbReference type="InterPro" id="IPR041467">
    <property type="entry name" value="Sco4008_C"/>
</dbReference>
<dbReference type="PANTHER" id="PTHR30328">
    <property type="entry name" value="TRANSCRIPTIONAL REPRESSOR"/>
    <property type="match status" value="1"/>
</dbReference>
<dbReference type="EMBL" id="JACHJU010000001">
    <property type="protein sequence ID" value="MBB4936411.1"/>
    <property type="molecule type" value="Genomic_DNA"/>
</dbReference>
<dbReference type="Gene3D" id="1.10.357.10">
    <property type="entry name" value="Tetracycline Repressor, domain 2"/>
    <property type="match status" value="1"/>
</dbReference>
<dbReference type="SUPFAM" id="SSF46689">
    <property type="entry name" value="Homeodomain-like"/>
    <property type="match status" value="1"/>
</dbReference>
<dbReference type="SUPFAM" id="SSF48498">
    <property type="entry name" value="Tetracyclin repressor-like, C-terminal domain"/>
    <property type="match status" value="1"/>
</dbReference>
<dbReference type="PANTHER" id="PTHR30328:SF54">
    <property type="entry name" value="HTH-TYPE TRANSCRIPTIONAL REPRESSOR SCO4008"/>
    <property type="match status" value="1"/>
</dbReference>
<feature type="DNA-binding region" description="H-T-H motif" evidence="2">
    <location>
        <begin position="40"/>
        <end position="59"/>
    </location>
</feature>
<evidence type="ECO:0000256" key="2">
    <source>
        <dbReference type="PROSITE-ProRule" id="PRU00335"/>
    </source>
</evidence>
<dbReference type="PROSITE" id="PS50977">
    <property type="entry name" value="HTH_TETR_2"/>
    <property type="match status" value="1"/>
</dbReference>
<comment type="caution">
    <text evidence="5">The sequence shown here is derived from an EMBL/GenBank/DDBJ whole genome shotgun (WGS) entry which is preliminary data.</text>
</comment>
<dbReference type="Proteomes" id="UP000534286">
    <property type="component" value="Unassembled WGS sequence"/>
</dbReference>
<feature type="domain" description="HTH tetR-type" evidence="4">
    <location>
        <begin position="17"/>
        <end position="77"/>
    </location>
</feature>
<dbReference type="InterPro" id="IPR001647">
    <property type="entry name" value="HTH_TetR"/>
</dbReference>
<keyword evidence="1 2" id="KW-0238">DNA-binding</keyword>
<dbReference type="InterPro" id="IPR050109">
    <property type="entry name" value="HTH-type_TetR-like_transc_reg"/>
</dbReference>
<evidence type="ECO:0000259" key="4">
    <source>
        <dbReference type="PROSITE" id="PS50977"/>
    </source>
</evidence>
<dbReference type="Pfam" id="PF00440">
    <property type="entry name" value="TetR_N"/>
    <property type="match status" value="1"/>
</dbReference>
<dbReference type="GO" id="GO:0003677">
    <property type="term" value="F:DNA binding"/>
    <property type="evidence" value="ECO:0007669"/>
    <property type="project" value="UniProtKB-UniRule"/>
</dbReference>
<evidence type="ECO:0000313" key="6">
    <source>
        <dbReference type="Proteomes" id="UP000534286"/>
    </source>
</evidence>
<dbReference type="PRINTS" id="PR00455">
    <property type="entry name" value="HTHTETR"/>
</dbReference>
<gene>
    <name evidence="5" type="ORF">FHR32_000716</name>
</gene>